<evidence type="ECO:0000256" key="3">
    <source>
        <dbReference type="ARBA" id="ARBA00023163"/>
    </source>
</evidence>
<name>A0A1U9NJF3_9BACT</name>
<dbReference type="GO" id="GO:0003700">
    <property type="term" value="F:DNA-binding transcription factor activity"/>
    <property type="evidence" value="ECO:0007669"/>
    <property type="project" value="InterPro"/>
</dbReference>
<evidence type="ECO:0000256" key="2">
    <source>
        <dbReference type="ARBA" id="ARBA00023125"/>
    </source>
</evidence>
<dbReference type="GO" id="GO:0043565">
    <property type="term" value="F:sequence-specific DNA binding"/>
    <property type="evidence" value="ECO:0007669"/>
    <property type="project" value="InterPro"/>
</dbReference>
<dbReference type="STRING" id="1936003.STSP2_01218"/>
<accession>A0A1U9NJF3</accession>
<dbReference type="PANTHER" id="PTHR43280">
    <property type="entry name" value="ARAC-FAMILY TRANSCRIPTIONAL REGULATOR"/>
    <property type="match status" value="1"/>
</dbReference>
<gene>
    <name evidence="5" type="ORF">STSP2_01218</name>
</gene>
<dbReference type="PANTHER" id="PTHR43280:SF28">
    <property type="entry name" value="HTH-TYPE TRANSCRIPTIONAL ACTIVATOR RHAS"/>
    <property type="match status" value="1"/>
</dbReference>
<dbReference type="SMART" id="SM00342">
    <property type="entry name" value="HTH_ARAC"/>
    <property type="match status" value="1"/>
</dbReference>
<dbReference type="SUPFAM" id="SSF46689">
    <property type="entry name" value="Homeodomain-like"/>
    <property type="match status" value="1"/>
</dbReference>
<reference evidence="6" key="1">
    <citation type="submission" date="2017-02" db="EMBL/GenBank/DDBJ databases">
        <title>Comparative genomics and description of representatives of a novel lineage of planctomycetes thriving in anoxic sediments.</title>
        <authorList>
            <person name="Spring S."/>
            <person name="Bunk B."/>
            <person name="Sproer C."/>
        </authorList>
    </citation>
    <scope>NUCLEOTIDE SEQUENCE [LARGE SCALE GENOMIC DNA]</scope>
    <source>
        <strain evidence="6">ST-NAGAB-D1</strain>
    </source>
</reference>
<dbReference type="Gene3D" id="1.10.10.60">
    <property type="entry name" value="Homeodomain-like"/>
    <property type="match status" value="1"/>
</dbReference>
<dbReference type="PROSITE" id="PS01124">
    <property type="entry name" value="HTH_ARAC_FAMILY_2"/>
    <property type="match status" value="1"/>
</dbReference>
<dbReference type="AlphaFoldDB" id="A0A1U9NJF3"/>
<dbReference type="Pfam" id="PF12833">
    <property type="entry name" value="HTH_18"/>
    <property type="match status" value="1"/>
</dbReference>
<dbReference type="InterPro" id="IPR009057">
    <property type="entry name" value="Homeodomain-like_sf"/>
</dbReference>
<keyword evidence="2 5" id="KW-0238">DNA-binding</keyword>
<keyword evidence="3" id="KW-0804">Transcription</keyword>
<dbReference type="EMBL" id="CP019791">
    <property type="protein sequence ID" value="AQT68063.1"/>
    <property type="molecule type" value="Genomic_DNA"/>
</dbReference>
<evidence type="ECO:0000256" key="1">
    <source>
        <dbReference type="ARBA" id="ARBA00023015"/>
    </source>
</evidence>
<sequence>MFTPFRRISLTTEIHIGHNDRCKDRARSDHSRPDIFNTEQAKQLTSEALTDVLTKNSIAISMDGVGRAFDVRTAGIQSACSRPMYMQHEQLLNPINGTQRELIPGSQIPHVLNATCLSRRELEKRFKAALNKTIKDEIERLRIELIQKKLRNSTQSISQIAAELESTDREHFARYYKNQTGQSPMQFR</sequence>
<keyword evidence="6" id="KW-1185">Reference proteome</keyword>
<keyword evidence="1" id="KW-0805">Transcription regulation</keyword>
<proteinExistence type="predicted"/>
<dbReference type="Proteomes" id="UP000189674">
    <property type="component" value="Chromosome"/>
</dbReference>
<protein>
    <submittedName>
        <fullName evidence="5">DNA-binding transcriptional regulator AraC</fullName>
    </submittedName>
</protein>
<evidence type="ECO:0000313" key="6">
    <source>
        <dbReference type="Proteomes" id="UP000189674"/>
    </source>
</evidence>
<feature type="domain" description="HTH araC/xylS-type" evidence="4">
    <location>
        <begin position="89"/>
        <end position="188"/>
    </location>
</feature>
<dbReference type="InterPro" id="IPR018060">
    <property type="entry name" value="HTH_AraC"/>
</dbReference>
<dbReference type="KEGG" id="alus:STSP2_01218"/>
<evidence type="ECO:0000259" key="4">
    <source>
        <dbReference type="PROSITE" id="PS01124"/>
    </source>
</evidence>
<organism evidence="5 6">
    <name type="scientific">Anaerohalosphaera lusitana</name>
    <dbReference type="NCBI Taxonomy" id="1936003"/>
    <lineage>
        <taxon>Bacteria</taxon>
        <taxon>Pseudomonadati</taxon>
        <taxon>Planctomycetota</taxon>
        <taxon>Phycisphaerae</taxon>
        <taxon>Sedimentisphaerales</taxon>
        <taxon>Anaerohalosphaeraceae</taxon>
        <taxon>Anaerohalosphaera</taxon>
    </lineage>
</organism>
<evidence type="ECO:0000313" key="5">
    <source>
        <dbReference type="EMBL" id="AQT68063.1"/>
    </source>
</evidence>